<name>A0A177SCR4_PSEPU</name>
<gene>
    <name evidence="2" type="ORF">AYO28_26405</name>
</gene>
<evidence type="ECO:0000313" key="2">
    <source>
        <dbReference type="EMBL" id="OAI85923.1"/>
    </source>
</evidence>
<proteinExistence type="predicted"/>
<dbReference type="RefSeq" id="WP_009394251.1">
    <property type="nucleotide sequence ID" value="NZ_LUCV01000048.1"/>
</dbReference>
<dbReference type="Proteomes" id="UP000077752">
    <property type="component" value="Unassembled WGS sequence"/>
</dbReference>
<comment type="caution">
    <text evidence="2">The sequence shown here is derived from an EMBL/GenBank/DDBJ whole genome shotgun (WGS) entry which is preliminary data.</text>
</comment>
<evidence type="ECO:0000313" key="3">
    <source>
        <dbReference type="Proteomes" id="UP000077752"/>
    </source>
</evidence>
<accession>A0A177SCR4</accession>
<sequence>MIAQDASWHYADDGSPRHAPYTGLFLAWSANRDLLSRDFKADYDAEIQALAERLLTPARFFQLCCDSLLVDEDLNRQGNAFAAHYLGRKAPSLPDDLTQLLGIVGIDEPGASWEHYDLLAPRLDQRFAQWQAGQ</sequence>
<dbReference type="EMBL" id="LUCV01000048">
    <property type="protein sequence ID" value="OAI85923.1"/>
    <property type="molecule type" value="Genomic_DNA"/>
</dbReference>
<dbReference type="Pfam" id="PF25191">
    <property type="entry name" value="DUF7832"/>
    <property type="match status" value="1"/>
</dbReference>
<organism evidence="2 3">
    <name type="scientific">Pseudomonas putida</name>
    <name type="common">Arthrobacter siderocapsulatus</name>
    <dbReference type="NCBI Taxonomy" id="303"/>
    <lineage>
        <taxon>Bacteria</taxon>
        <taxon>Pseudomonadati</taxon>
        <taxon>Pseudomonadota</taxon>
        <taxon>Gammaproteobacteria</taxon>
        <taxon>Pseudomonadales</taxon>
        <taxon>Pseudomonadaceae</taxon>
        <taxon>Pseudomonas</taxon>
    </lineage>
</organism>
<dbReference type="AlphaFoldDB" id="A0A177SCR4"/>
<dbReference type="InterPro" id="IPR057154">
    <property type="entry name" value="DUF7832"/>
</dbReference>
<reference evidence="2 3" key="1">
    <citation type="submission" date="2016-03" db="EMBL/GenBank/DDBJ databases">
        <title>Draft Genome Assembly of Pseudomonas putida strain CBF10-2.</title>
        <authorList>
            <person name="Iyer R.S."/>
            <person name="Damania A."/>
        </authorList>
    </citation>
    <scope>NUCLEOTIDE SEQUENCE [LARGE SCALE GENOMIC DNA]</scope>
    <source>
        <strain evidence="2 3">CBF10-2</strain>
    </source>
</reference>
<feature type="domain" description="DUF7832" evidence="1">
    <location>
        <begin position="5"/>
        <end position="101"/>
    </location>
</feature>
<evidence type="ECO:0000259" key="1">
    <source>
        <dbReference type="Pfam" id="PF25191"/>
    </source>
</evidence>
<protein>
    <recommendedName>
        <fullName evidence="1">DUF7832 domain-containing protein</fullName>
    </recommendedName>
</protein>